<organism evidence="2 3">
    <name type="scientific">Pseudobythopirellula maris</name>
    <dbReference type="NCBI Taxonomy" id="2527991"/>
    <lineage>
        <taxon>Bacteria</taxon>
        <taxon>Pseudomonadati</taxon>
        <taxon>Planctomycetota</taxon>
        <taxon>Planctomycetia</taxon>
        <taxon>Pirellulales</taxon>
        <taxon>Lacipirellulaceae</taxon>
        <taxon>Pseudobythopirellula</taxon>
    </lineage>
</organism>
<dbReference type="OrthoDB" id="9791261at2"/>
<name>A0A5C5ZTD1_9BACT</name>
<dbReference type="Gene3D" id="1.20.1600.10">
    <property type="entry name" value="Outer membrane efflux proteins (OEP)"/>
    <property type="match status" value="1"/>
</dbReference>
<comment type="caution">
    <text evidence="2">The sequence shown here is derived from an EMBL/GenBank/DDBJ whole genome shotgun (WGS) entry which is preliminary data.</text>
</comment>
<dbReference type="PANTHER" id="PTHR30203">
    <property type="entry name" value="OUTER MEMBRANE CATION EFFLUX PROTEIN"/>
    <property type="match status" value="1"/>
</dbReference>
<dbReference type="Proteomes" id="UP000315440">
    <property type="component" value="Unassembled WGS sequence"/>
</dbReference>
<dbReference type="EMBL" id="SJPQ01000001">
    <property type="protein sequence ID" value="TWT90278.1"/>
    <property type="molecule type" value="Genomic_DNA"/>
</dbReference>
<dbReference type="GO" id="GO:0015562">
    <property type="term" value="F:efflux transmembrane transporter activity"/>
    <property type="evidence" value="ECO:0007669"/>
    <property type="project" value="InterPro"/>
</dbReference>
<keyword evidence="3" id="KW-1185">Reference proteome</keyword>
<reference evidence="2 3" key="1">
    <citation type="submission" date="2019-02" db="EMBL/GenBank/DDBJ databases">
        <title>Deep-cultivation of Planctomycetes and their phenomic and genomic characterization uncovers novel biology.</title>
        <authorList>
            <person name="Wiegand S."/>
            <person name="Jogler M."/>
            <person name="Boedeker C."/>
            <person name="Pinto D."/>
            <person name="Vollmers J."/>
            <person name="Rivas-Marin E."/>
            <person name="Kohn T."/>
            <person name="Peeters S.H."/>
            <person name="Heuer A."/>
            <person name="Rast P."/>
            <person name="Oberbeckmann S."/>
            <person name="Bunk B."/>
            <person name="Jeske O."/>
            <person name="Meyerdierks A."/>
            <person name="Storesund J.E."/>
            <person name="Kallscheuer N."/>
            <person name="Luecker S."/>
            <person name="Lage O.M."/>
            <person name="Pohl T."/>
            <person name="Merkel B.J."/>
            <person name="Hornburger P."/>
            <person name="Mueller R.-W."/>
            <person name="Bruemmer F."/>
            <person name="Labrenz M."/>
            <person name="Spormann A.M."/>
            <person name="Op Den Camp H."/>
            <person name="Overmann J."/>
            <person name="Amann R."/>
            <person name="Jetten M.S.M."/>
            <person name="Mascher T."/>
            <person name="Medema M.H."/>
            <person name="Devos D.P."/>
            <person name="Kaster A.-K."/>
            <person name="Ovreas L."/>
            <person name="Rohde M."/>
            <person name="Galperin M.Y."/>
            <person name="Jogler C."/>
        </authorList>
    </citation>
    <scope>NUCLEOTIDE SEQUENCE [LARGE SCALE GENOMIC DNA]</scope>
    <source>
        <strain evidence="2 3">Mal64</strain>
    </source>
</reference>
<sequence>MRLVSRHARLLCQLIGVGLLSATLAWGQGVEQLLLTGRAPDAHALPQVEPLSHRALTLARLEELALSNNPTLAQVSARVQAARGEYLQVGLKPNPVVGYVANEIGNEGAAGQQGAFVSQQFITANKLGLNRRVAAKDVQRDQQLWAAQQQRVLTDVRIAFFRALVAQQRLETTRQLVELSDELVKRSDMLLESREGSRINLLQAKTEAQTIRLNQINAENQLDVAWRQLMTFVGVANLQRAPLAGDPAAAIPSLTWEGAVARLRAESPEVAVAAIGVERARWAVDRACAGRAPDITGQVAIQYDDATDDTVTSVQVGVPLQLFNRNQGNIAKAKAELRVARRNLQRVELDLANRLAAVFGAYEVARKQAEVYQTSVLPSATEALELVDAGFREGEVDYLTVLTTQRTYFQTSLAYLDTLQAVRETSAEIEGLLLTGSLKLP</sequence>
<gene>
    <name evidence="2" type="primary">czcC_2</name>
    <name evidence="2" type="ORF">Mal64_06630</name>
</gene>
<protein>
    <submittedName>
        <fullName evidence="2">Cobalt-zinc-cadmium resistance protein CzcC</fullName>
    </submittedName>
</protein>
<accession>A0A5C5ZTD1</accession>
<dbReference type="InterPro" id="IPR010131">
    <property type="entry name" value="MdtP/NodT-like"/>
</dbReference>
<evidence type="ECO:0000313" key="3">
    <source>
        <dbReference type="Proteomes" id="UP000315440"/>
    </source>
</evidence>
<dbReference type="RefSeq" id="WP_146396994.1">
    <property type="nucleotide sequence ID" value="NZ_SJPQ01000001.1"/>
</dbReference>
<proteinExistence type="inferred from homology"/>
<comment type="similarity">
    <text evidence="1">Belongs to the outer membrane factor (OMF) (TC 1.B.17) family.</text>
</comment>
<evidence type="ECO:0000313" key="2">
    <source>
        <dbReference type="EMBL" id="TWT90278.1"/>
    </source>
</evidence>
<dbReference type="PANTHER" id="PTHR30203:SF24">
    <property type="entry name" value="BLR4935 PROTEIN"/>
    <property type="match status" value="1"/>
</dbReference>
<dbReference type="AlphaFoldDB" id="A0A5C5ZTD1"/>
<evidence type="ECO:0000256" key="1">
    <source>
        <dbReference type="ARBA" id="ARBA00007613"/>
    </source>
</evidence>
<dbReference type="SUPFAM" id="SSF56954">
    <property type="entry name" value="Outer membrane efflux proteins (OEP)"/>
    <property type="match status" value="1"/>
</dbReference>
<dbReference type="Pfam" id="PF02321">
    <property type="entry name" value="OEP"/>
    <property type="match status" value="2"/>
</dbReference>
<dbReference type="InterPro" id="IPR003423">
    <property type="entry name" value="OMP_efflux"/>
</dbReference>